<feature type="region of interest" description="Disordered" evidence="1">
    <location>
        <begin position="30"/>
        <end position="81"/>
    </location>
</feature>
<evidence type="ECO:0000313" key="2">
    <source>
        <dbReference type="EMBL" id="QIW95285.1"/>
    </source>
</evidence>
<feature type="region of interest" description="Disordered" evidence="1">
    <location>
        <begin position="115"/>
        <end position="154"/>
    </location>
</feature>
<evidence type="ECO:0000256" key="1">
    <source>
        <dbReference type="SAM" id="MobiDB-lite"/>
    </source>
</evidence>
<keyword evidence="3" id="KW-1185">Reference proteome</keyword>
<evidence type="ECO:0000313" key="3">
    <source>
        <dbReference type="Proteomes" id="UP000503462"/>
    </source>
</evidence>
<reference evidence="2 3" key="1">
    <citation type="journal article" date="2016" name="Sci. Rep.">
        <title>Peltaster fructicola genome reveals evolution from an invasive phytopathogen to an ectophytic parasite.</title>
        <authorList>
            <person name="Xu C."/>
            <person name="Chen H."/>
            <person name="Gleason M.L."/>
            <person name="Xu J.R."/>
            <person name="Liu H."/>
            <person name="Zhang R."/>
            <person name="Sun G."/>
        </authorList>
    </citation>
    <scope>NUCLEOTIDE SEQUENCE [LARGE SCALE GENOMIC DNA]</scope>
    <source>
        <strain evidence="2 3">LNHT1506</strain>
    </source>
</reference>
<feature type="compositionally biased region" description="Polar residues" evidence="1">
    <location>
        <begin position="144"/>
        <end position="154"/>
    </location>
</feature>
<feature type="compositionally biased region" description="Low complexity" evidence="1">
    <location>
        <begin position="56"/>
        <end position="78"/>
    </location>
</feature>
<dbReference type="OrthoDB" id="5332316at2759"/>
<name>A0A6H0XKQ1_9PEZI</name>
<dbReference type="EMBL" id="CP051139">
    <property type="protein sequence ID" value="QIW95285.1"/>
    <property type="molecule type" value="Genomic_DNA"/>
</dbReference>
<gene>
    <name evidence="2" type="ORF">AMS68_000803</name>
</gene>
<sequence length="436" mass="49063">MLPRRVNETLQRCVSVARIVARTQQRWRSTYGTTNKKERLQQPHKADDLDHSRGLPLSPQQTTPSKQSGSSPSSPEPSLVDQLFPNATDIISDKLGTRLSQPVVREVPPLPLDILLPESPRSKKPQYWESETRSGFRRRRQPDTDISQPASWTNLPAGSRTPFLRVDNASKNLTITDFRRLIPQAKHLDGWALTQADIISVIPGRRINDLASQPTYTLCFKSAFAAQKYREHVHKIQGIVKQYCPRDAQSALPVPTGYVVNGIDVAAAIASFTVGSPHQRFTLLPLTVPLSAHVAHMVTHGGPEVLLKRPDKMPFELRLTLDGVQIPINTIRRVFVTSGTNRGMPWSGDQYNLFNISRWEATTRNMDEYTHSREHKPLDTASWATEAPVYVVGFATEAAAQSFLHYWQKRPLTRLDDPLFDIATALPPIVNLETLW</sequence>
<feature type="compositionally biased region" description="Basic and acidic residues" evidence="1">
    <location>
        <begin position="35"/>
        <end position="53"/>
    </location>
</feature>
<protein>
    <submittedName>
        <fullName evidence="2">Uncharacterized protein</fullName>
    </submittedName>
</protein>
<proteinExistence type="predicted"/>
<dbReference type="Proteomes" id="UP000503462">
    <property type="component" value="Chromosome 1"/>
</dbReference>
<accession>A0A6H0XKQ1</accession>
<organism evidence="2 3">
    <name type="scientific">Peltaster fructicola</name>
    <dbReference type="NCBI Taxonomy" id="286661"/>
    <lineage>
        <taxon>Eukaryota</taxon>
        <taxon>Fungi</taxon>
        <taxon>Dikarya</taxon>
        <taxon>Ascomycota</taxon>
        <taxon>Pezizomycotina</taxon>
        <taxon>Dothideomycetes</taxon>
        <taxon>Dothideomycetes incertae sedis</taxon>
        <taxon>Peltaster</taxon>
    </lineage>
</organism>
<dbReference type="AlphaFoldDB" id="A0A6H0XKQ1"/>